<dbReference type="InterPro" id="IPR036412">
    <property type="entry name" value="HAD-like_sf"/>
</dbReference>
<dbReference type="Gene3D" id="3.40.50.1000">
    <property type="entry name" value="HAD superfamily/HAD-like"/>
    <property type="match status" value="1"/>
</dbReference>
<dbReference type="Pfam" id="PF00702">
    <property type="entry name" value="Hydrolase"/>
    <property type="match status" value="1"/>
</dbReference>
<organism evidence="1 2">
    <name type="scientific">Actinoplanes utahensis</name>
    <dbReference type="NCBI Taxonomy" id="1869"/>
    <lineage>
        <taxon>Bacteria</taxon>
        <taxon>Bacillati</taxon>
        <taxon>Actinomycetota</taxon>
        <taxon>Actinomycetes</taxon>
        <taxon>Micromonosporales</taxon>
        <taxon>Micromonosporaceae</taxon>
        <taxon>Actinoplanes</taxon>
    </lineage>
</organism>
<dbReference type="InterPro" id="IPR023214">
    <property type="entry name" value="HAD_sf"/>
</dbReference>
<dbReference type="PANTHER" id="PTHR43481">
    <property type="entry name" value="FRUCTOSE-1-PHOSPHATE PHOSPHATASE"/>
    <property type="match status" value="1"/>
</dbReference>
<dbReference type="eggNOG" id="COG0637">
    <property type="taxonomic scope" value="Bacteria"/>
</dbReference>
<evidence type="ECO:0000313" key="1">
    <source>
        <dbReference type="EMBL" id="KHD77291.1"/>
    </source>
</evidence>
<dbReference type="InterPro" id="IPR051806">
    <property type="entry name" value="HAD-like_SPP"/>
</dbReference>
<dbReference type="PANTHER" id="PTHR43481:SF4">
    <property type="entry name" value="GLYCEROL-1-PHOSPHATE PHOSPHOHYDROLASE 1-RELATED"/>
    <property type="match status" value="1"/>
</dbReference>
<dbReference type="STRING" id="1869.MB27_12510"/>
<evidence type="ECO:0000313" key="2">
    <source>
        <dbReference type="Proteomes" id="UP000054537"/>
    </source>
</evidence>
<dbReference type="RefSeq" id="WP_043524501.1">
    <property type="nucleotide sequence ID" value="NZ_BAABKU010000016.1"/>
</dbReference>
<dbReference type="InterPro" id="IPR023198">
    <property type="entry name" value="PGP-like_dom2"/>
</dbReference>
<evidence type="ECO:0008006" key="3">
    <source>
        <dbReference type="Google" id="ProtNLM"/>
    </source>
</evidence>
<dbReference type="NCBIfam" id="TIGR01509">
    <property type="entry name" value="HAD-SF-IA-v3"/>
    <property type="match status" value="1"/>
</dbReference>
<proteinExistence type="predicted"/>
<dbReference type="SUPFAM" id="SSF56784">
    <property type="entry name" value="HAD-like"/>
    <property type="match status" value="1"/>
</dbReference>
<dbReference type="AlphaFoldDB" id="A0A0A6UPE6"/>
<dbReference type="SFLD" id="SFLDG01129">
    <property type="entry name" value="C1.5:_HAD__Beta-PGM__Phosphata"/>
    <property type="match status" value="1"/>
</dbReference>
<comment type="caution">
    <text evidence="1">The sequence shown here is derived from an EMBL/GenBank/DDBJ whole genome shotgun (WGS) entry which is preliminary data.</text>
</comment>
<name>A0A0A6UPE6_ACTUT</name>
<dbReference type="Gene3D" id="1.10.150.240">
    <property type="entry name" value="Putative phosphatase, domain 2"/>
    <property type="match status" value="1"/>
</dbReference>
<accession>A0A0A6UPE6</accession>
<dbReference type="Proteomes" id="UP000054537">
    <property type="component" value="Unassembled WGS sequence"/>
</dbReference>
<dbReference type="GO" id="GO:0050308">
    <property type="term" value="F:sugar-phosphatase activity"/>
    <property type="evidence" value="ECO:0007669"/>
    <property type="project" value="TreeGrafter"/>
</dbReference>
<reference evidence="1 2" key="1">
    <citation type="submission" date="2014-10" db="EMBL/GenBank/DDBJ databases">
        <title>Draft genome sequence of Actinoplanes utahensis NRRL 12052.</title>
        <authorList>
            <person name="Velasco-Bucheli B."/>
            <person name="del Cerro C."/>
            <person name="Hormigo D."/>
            <person name="Garcia J.L."/>
            <person name="Acebal C."/>
            <person name="Arroyo M."/>
            <person name="de la Mata I."/>
        </authorList>
    </citation>
    <scope>NUCLEOTIDE SEQUENCE [LARGE SCALE GENOMIC DNA]</scope>
    <source>
        <strain evidence="1 2">NRRL 12052</strain>
    </source>
</reference>
<dbReference type="SFLD" id="SFLDS00003">
    <property type="entry name" value="Haloacid_Dehalogenase"/>
    <property type="match status" value="1"/>
</dbReference>
<dbReference type="InterPro" id="IPR006439">
    <property type="entry name" value="HAD-SF_hydro_IA"/>
</dbReference>
<gene>
    <name evidence="1" type="ORF">MB27_12510</name>
</gene>
<keyword evidence="2" id="KW-1185">Reference proteome</keyword>
<dbReference type="EMBL" id="JRTT01000012">
    <property type="protein sequence ID" value="KHD77291.1"/>
    <property type="molecule type" value="Genomic_DNA"/>
</dbReference>
<protein>
    <recommendedName>
        <fullName evidence="3">Sugar-phosphatase</fullName>
    </recommendedName>
</protein>
<sequence length="227" mass="23350">MTDSPLPTPFPAAALLFDMDGTLVDSTVVVERTWRTFADRYGLDLAAILAVSHGRRTVETVAAFAPPGVDVEAEAARLTEQEVADTDGIIEVPGATALLGSLPAGSWAVVTSAGRELAVARMTAAGVPVPDVLISAEDVTAGKPSPEGYLLAAARLGVAAEQTIAFEDAEAGVVAALASGARTVVVGACAAPATEGLTRVEDFRELRVRSESGRLVVARQPRAEFVG</sequence>